<protein>
    <submittedName>
        <fullName evidence="2">Dihydrodipicolinate reductase</fullName>
    </submittedName>
</protein>
<dbReference type="InterPro" id="IPR045760">
    <property type="entry name" value="DAP_DH_C"/>
</dbReference>
<feature type="domain" description="2,4-diaminopentanoate dehydrogenase C-terminal" evidence="1">
    <location>
        <begin position="141"/>
        <end position="346"/>
    </location>
</feature>
<dbReference type="Gene3D" id="3.40.50.720">
    <property type="entry name" value="NAD(P)-binding Rossmann-like Domain"/>
    <property type="match status" value="1"/>
</dbReference>
<keyword evidence="3" id="KW-1185">Reference proteome</keyword>
<evidence type="ECO:0000313" key="2">
    <source>
        <dbReference type="EMBL" id="MBL7633241.1"/>
    </source>
</evidence>
<dbReference type="InterPro" id="IPR036291">
    <property type="entry name" value="NAD(P)-bd_dom_sf"/>
</dbReference>
<dbReference type="CDD" id="cd24146">
    <property type="entry name" value="nat-AmDH_N_like"/>
    <property type="match status" value="1"/>
</dbReference>
<dbReference type="SUPFAM" id="SSF51735">
    <property type="entry name" value="NAD(P)-binding Rossmann-fold domains"/>
    <property type="match status" value="1"/>
</dbReference>
<dbReference type="Proteomes" id="UP000604475">
    <property type="component" value="Unassembled WGS sequence"/>
</dbReference>
<proteinExistence type="predicted"/>
<organism evidence="2 3">
    <name type="scientific">Frankia nepalensis</name>
    <dbReference type="NCBI Taxonomy" id="1836974"/>
    <lineage>
        <taxon>Bacteria</taxon>
        <taxon>Bacillati</taxon>
        <taxon>Actinomycetota</taxon>
        <taxon>Actinomycetes</taxon>
        <taxon>Frankiales</taxon>
        <taxon>Frankiaceae</taxon>
        <taxon>Frankia</taxon>
    </lineage>
</organism>
<sequence>MATSPPLRVIQWAMGSIGQIAVRHLVDNPAFEVVGCYVTSDEKDGRDVGELAGIDPIGVLATRDAEALLALDADCVNYAPLYVDVDEIVRILRGGKNLVTPSGFTFPEALNADLRERLEAACQEGGVSLFGSGIHPGFAGDLLPLTFARLTSRIDELVVQEVGDFRNHPSAAMMFDGLGFGRGPADLKANPPRMFATMDRTFKESIYLLAAGLGIEVEDYDFVWDTAVAVRDVTVRAGSIKKGHVAGMRLEWRVWNGGKPVVIFRSYWRMDDTTDPDWGYENAKYALYFTGLPSFRVNYEPTEPGPDGDIGYWGRIWTAMAVVNAIPAVVAAPPGLRTHLDLPVIQPPHLHRSAEAFGPR</sequence>
<evidence type="ECO:0000259" key="1">
    <source>
        <dbReference type="Pfam" id="PF19328"/>
    </source>
</evidence>
<dbReference type="AlphaFoldDB" id="A0A937UWB8"/>
<name>A0A937UWB8_9ACTN</name>
<dbReference type="RefSeq" id="WP_202999964.1">
    <property type="nucleotide sequence ID" value="NZ_JADWYU010000141.1"/>
</dbReference>
<dbReference type="Pfam" id="PF19328">
    <property type="entry name" value="DAP_DH_C"/>
    <property type="match status" value="1"/>
</dbReference>
<accession>A0A937UWB8</accession>
<comment type="caution">
    <text evidence="2">The sequence shown here is derived from an EMBL/GenBank/DDBJ whole genome shotgun (WGS) entry which is preliminary data.</text>
</comment>
<dbReference type="EMBL" id="JAEACQ010000377">
    <property type="protein sequence ID" value="MBL7633241.1"/>
    <property type="molecule type" value="Genomic_DNA"/>
</dbReference>
<evidence type="ECO:0000313" key="3">
    <source>
        <dbReference type="Proteomes" id="UP000604475"/>
    </source>
</evidence>
<reference evidence="2" key="1">
    <citation type="submission" date="2020-12" db="EMBL/GenBank/DDBJ databases">
        <title>Genomic characterization of non-nitrogen-fixing Frankia strains.</title>
        <authorList>
            <person name="Carlos-Shanley C."/>
            <person name="Guerra T."/>
            <person name="Hahn D."/>
        </authorList>
    </citation>
    <scope>NUCLEOTIDE SEQUENCE</scope>
    <source>
        <strain evidence="2">CN6</strain>
    </source>
</reference>
<gene>
    <name evidence="2" type="ORF">I7412_40030</name>
</gene>